<evidence type="ECO:0000256" key="9">
    <source>
        <dbReference type="SAM" id="MobiDB-lite"/>
    </source>
</evidence>
<dbReference type="PANTHER" id="PTHR24058:SF103">
    <property type="entry name" value="SERINE_THREONINE-PROTEIN KINASE PRP4 HOMOLOG"/>
    <property type="match status" value="1"/>
</dbReference>
<keyword evidence="12" id="KW-1185">Reference proteome</keyword>
<feature type="binding site" evidence="8">
    <location>
        <position position="514"/>
    </location>
    <ligand>
        <name>ATP</name>
        <dbReference type="ChEBI" id="CHEBI:30616"/>
    </ligand>
</feature>
<feature type="compositionally biased region" description="Basic residues" evidence="9">
    <location>
        <begin position="289"/>
        <end position="300"/>
    </location>
</feature>
<evidence type="ECO:0000256" key="3">
    <source>
        <dbReference type="ARBA" id="ARBA00022679"/>
    </source>
</evidence>
<dbReference type="GO" id="GO:0004674">
    <property type="term" value="F:protein serine/threonine kinase activity"/>
    <property type="evidence" value="ECO:0007669"/>
    <property type="project" value="UniProtKB-KW"/>
</dbReference>
<feature type="domain" description="Protein kinase" evidence="10">
    <location>
        <begin position="485"/>
        <end position="806"/>
    </location>
</feature>
<dbReference type="FunFam" id="1.10.510.10:FF:000078">
    <property type="entry name" value="Serine/threonine-protein kinase PRP4 homolog"/>
    <property type="match status" value="1"/>
</dbReference>
<evidence type="ECO:0000313" key="11">
    <source>
        <dbReference type="EMBL" id="KAL1588980.1"/>
    </source>
</evidence>
<dbReference type="GO" id="GO:0005524">
    <property type="term" value="F:ATP binding"/>
    <property type="evidence" value="ECO:0007669"/>
    <property type="project" value="UniProtKB-UniRule"/>
</dbReference>
<keyword evidence="6 8" id="KW-0067">ATP-binding</keyword>
<feature type="compositionally biased region" description="Basic residues" evidence="9">
    <location>
        <begin position="79"/>
        <end position="95"/>
    </location>
</feature>
<evidence type="ECO:0000256" key="6">
    <source>
        <dbReference type="ARBA" id="ARBA00022840"/>
    </source>
</evidence>
<dbReference type="GO" id="GO:0045292">
    <property type="term" value="P:mRNA cis splicing, via spliceosome"/>
    <property type="evidence" value="ECO:0007669"/>
    <property type="project" value="InterPro"/>
</dbReference>
<evidence type="ECO:0000256" key="2">
    <source>
        <dbReference type="ARBA" id="ARBA00022527"/>
    </source>
</evidence>
<feature type="compositionally biased region" description="Polar residues" evidence="9">
    <location>
        <begin position="223"/>
        <end position="243"/>
    </location>
</feature>
<feature type="compositionally biased region" description="Basic and acidic residues" evidence="9">
    <location>
        <begin position="140"/>
        <end position="199"/>
    </location>
</feature>
<name>A0AB34KZK9_9PEZI</name>
<keyword evidence="4 8" id="KW-0547">Nucleotide-binding</keyword>
<feature type="compositionally biased region" description="Basic and acidic residues" evidence="9">
    <location>
        <begin position="206"/>
        <end position="220"/>
    </location>
</feature>
<dbReference type="GeneID" id="96003565"/>
<feature type="region of interest" description="Disordered" evidence="9">
    <location>
        <begin position="1"/>
        <end position="424"/>
    </location>
</feature>
<dbReference type="PROSITE" id="PS50011">
    <property type="entry name" value="PROTEIN_KINASE_DOM"/>
    <property type="match status" value="1"/>
</dbReference>
<comment type="caution">
    <text evidence="11">The sequence shown here is derived from an EMBL/GenBank/DDBJ whole genome shotgun (WGS) entry which is preliminary data.</text>
</comment>
<feature type="compositionally biased region" description="Low complexity" evidence="9">
    <location>
        <begin position="56"/>
        <end position="78"/>
    </location>
</feature>
<evidence type="ECO:0000256" key="8">
    <source>
        <dbReference type="PROSITE-ProRule" id="PRU10141"/>
    </source>
</evidence>
<dbReference type="InterPro" id="IPR044092">
    <property type="entry name" value="STKc_PRP4"/>
</dbReference>
<evidence type="ECO:0000256" key="5">
    <source>
        <dbReference type="ARBA" id="ARBA00022777"/>
    </source>
</evidence>
<sequence>MEGDYNRGRGSRGDGEKASKPTTSETRDGRVNNSTRLHSGASSRASRLDGFSSSMARSSNRAPLPRSPAPRSRSPYRASHNKRRMSPRSRSRSRSFSRSPSVSSRRGLNDRLRSRSPSHDDDARPGDKRPRSSNHYHPSSHSDPRRFKVHYEKEKDSLHRGLGRNDKESQNRYPRDDDRVPRNGDDLPTRNSRRAENHRGRSRSPYRRDDAARKQSHADAKLNQASHMTSSIDSNSSQSAHNQNGEKNRNQNPSRKVPPPSVVEIEDSTQAADAEPSPQMTEDELIEQRRKKREAIKAKYKSQQPPLLVQALEQNIMSAPSTPQHESSGVTSEHASSPNSLDSPRTPASPGSPASINVANDEELANRQQADAAANDDDGPSAADYDPTMDMQEDRPELKPFVNTTEKQADTTKPEAVTAPSAKPDKEFDMFAEDDDDDMFAPADSTSKGPGHAEVRALDSNLLDNWDYPDGHYRIILGELLDGRYAVQQQIGKGTFATVVRATDIKTNQDVAVKIACNNETMYKAGTKEMDMLTFLNAGDPEDKKHIIQLLRNFDHKNHMCLVFENLHSDLREVLKKFGRNVGINLKAIRAYARQMFLALSHLKKCEVLHADLKPDNILVNQERSSLKICDLGTASKAQDAEVTPYLVSRFYRAPEVILGMPFDYAIDMWSIGCTLFELYTGRILFAGSDNNQMLRVIQECRGKFPKRLIIRSTLAGKHFEGGDPEYVFISQERDKITGNTTMRPMNFAKTVPGKDLKARLTANARSMAPAELKELHAFIDLLDKCLQLDPARRISPNDALRHPFIQHAQPSAAPAARVKPAMAPLRMR</sequence>
<dbReference type="InterPro" id="IPR011009">
    <property type="entry name" value="Kinase-like_dom_sf"/>
</dbReference>
<dbReference type="InterPro" id="IPR008271">
    <property type="entry name" value="Ser/Thr_kinase_AS"/>
</dbReference>
<feature type="compositionally biased region" description="Polar residues" evidence="9">
    <location>
        <begin position="31"/>
        <end position="55"/>
    </location>
</feature>
<dbReference type="AlphaFoldDB" id="A0AB34KZK9"/>
<evidence type="ECO:0000256" key="4">
    <source>
        <dbReference type="ARBA" id="ARBA00022741"/>
    </source>
</evidence>
<dbReference type="CDD" id="cd14135">
    <property type="entry name" value="STKc_PRP4"/>
    <property type="match status" value="1"/>
</dbReference>
<evidence type="ECO:0000313" key="12">
    <source>
        <dbReference type="Proteomes" id="UP000803884"/>
    </source>
</evidence>
<dbReference type="SUPFAM" id="SSF56112">
    <property type="entry name" value="Protein kinase-like (PK-like)"/>
    <property type="match status" value="1"/>
</dbReference>
<dbReference type="Gene3D" id="1.10.510.10">
    <property type="entry name" value="Transferase(Phosphotransferase) domain 1"/>
    <property type="match status" value="1"/>
</dbReference>
<feature type="compositionally biased region" description="Basic and acidic residues" evidence="9">
    <location>
        <begin position="107"/>
        <end position="130"/>
    </location>
</feature>
<dbReference type="InterPro" id="IPR050494">
    <property type="entry name" value="Ser_Thr_dual-spec_kinase"/>
</dbReference>
<organism evidence="11 12">
    <name type="scientific">Cladosporium halotolerans</name>
    <dbReference type="NCBI Taxonomy" id="1052096"/>
    <lineage>
        <taxon>Eukaryota</taxon>
        <taxon>Fungi</taxon>
        <taxon>Dikarya</taxon>
        <taxon>Ascomycota</taxon>
        <taxon>Pezizomycotina</taxon>
        <taxon>Dothideomycetes</taxon>
        <taxon>Dothideomycetidae</taxon>
        <taxon>Cladosporiales</taxon>
        <taxon>Cladosporiaceae</taxon>
        <taxon>Cladosporium</taxon>
    </lineage>
</organism>
<protein>
    <recommendedName>
        <fullName evidence="1">non-specific serine/threonine protein kinase</fullName>
        <ecNumber evidence="1">2.7.11.1</ecNumber>
    </recommendedName>
</protein>
<comment type="similarity">
    <text evidence="7">Belongs to the protein kinase superfamily. CMGC Ser/Thr protein kinase family.</text>
</comment>
<dbReference type="InterPro" id="IPR000719">
    <property type="entry name" value="Prot_kinase_dom"/>
</dbReference>
<gene>
    <name evidence="11" type="ORF">WHR41_02121</name>
</gene>
<feature type="compositionally biased region" description="Basic and acidic residues" evidence="9">
    <location>
        <begin position="1"/>
        <end position="30"/>
    </location>
</feature>
<dbReference type="Gene3D" id="3.30.200.20">
    <property type="entry name" value="Phosphorylase Kinase, domain 1"/>
    <property type="match status" value="1"/>
</dbReference>
<accession>A0AB34KZK9</accession>
<dbReference type="EMBL" id="JAAQHG020000005">
    <property type="protein sequence ID" value="KAL1588980.1"/>
    <property type="molecule type" value="Genomic_DNA"/>
</dbReference>
<dbReference type="SMART" id="SM00220">
    <property type="entry name" value="S_TKc"/>
    <property type="match status" value="1"/>
</dbReference>
<dbReference type="PROSITE" id="PS00108">
    <property type="entry name" value="PROTEIN_KINASE_ST"/>
    <property type="match status" value="1"/>
</dbReference>
<evidence type="ECO:0000256" key="1">
    <source>
        <dbReference type="ARBA" id="ARBA00012513"/>
    </source>
</evidence>
<proteinExistence type="inferred from homology"/>
<dbReference type="RefSeq" id="XP_069232085.1">
    <property type="nucleotide sequence ID" value="XM_069370727.1"/>
</dbReference>
<dbReference type="EC" id="2.7.11.1" evidence="1"/>
<dbReference type="PANTHER" id="PTHR24058">
    <property type="entry name" value="DUAL SPECIFICITY PROTEIN KINASE"/>
    <property type="match status" value="1"/>
</dbReference>
<evidence type="ECO:0000256" key="7">
    <source>
        <dbReference type="ARBA" id="ARBA00023596"/>
    </source>
</evidence>
<dbReference type="InterPro" id="IPR017441">
    <property type="entry name" value="Protein_kinase_ATP_BS"/>
</dbReference>
<keyword evidence="3" id="KW-0808">Transferase</keyword>
<reference evidence="11 12" key="1">
    <citation type="journal article" date="2020" name="Microbiol. Resour. Announc.">
        <title>Draft Genome Sequence of a Cladosporium Species Isolated from the Mesophotic Ascidian Didemnum maculosum.</title>
        <authorList>
            <person name="Gioti A."/>
            <person name="Siaperas R."/>
            <person name="Nikolaivits E."/>
            <person name="Le Goff G."/>
            <person name="Ouazzani J."/>
            <person name="Kotoulas G."/>
            <person name="Topakas E."/>
        </authorList>
    </citation>
    <scope>NUCLEOTIDE SEQUENCE [LARGE SCALE GENOMIC DNA]</scope>
    <source>
        <strain evidence="11 12">TM138-S3</strain>
    </source>
</reference>
<evidence type="ECO:0000259" key="10">
    <source>
        <dbReference type="PROSITE" id="PS50011"/>
    </source>
</evidence>
<feature type="compositionally biased region" description="Polar residues" evidence="9">
    <location>
        <begin position="312"/>
        <end position="343"/>
    </location>
</feature>
<feature type="compositionally biased region" description="Low complexity" evidence="9">
    <location>
        <begin position="96"/>
        <end position="106"/>
    </location>
</feature>
<dbReference type="PROSITE" id="PS00107">
    <property type="entry name" value="PROTEIN_KINASE_ATP"/>
    <property type="match status" value="1"/>
</dbReference>
<keyword evidence="5" id="KW-0418">Kinase</keyword>
<keyword evidence="2" id="KW-0723">Serine/threonine-protein kinase</keyword>
<dbReference type="Proteomes" id="UP000803884">
    <property type="component" value="Unassembled WGS sequence"/>
</dbReference>
<dbReference type="Pfam" id="PF00069">
    <property type="entry name" value="Pkinase"/>
    <property type="match status" value="1"/>
</dbReference>